<dbReference type="AlphaFoldDB" id="A0A8D8ZKY2"/>
<organism evidence="2">
    <name type="scientific">Cacopsylla melanoneura</name>
    <dbReference type="NCBI Taxonomy" id="428564"/>
    <lineage>
        <taxon>Eukaryota</taxon>
        <taxon>Metazoa</taxon>
        <taxon>Ecdysozoa</taxon>
        <taxon>Arthropoda</taxon>
        <taxon>Hexapoda</taxon>
        <taxon>Insecta</taxon>
        <taxon>Pterygota</taxon>
        <taxon>Neoptera</taxon>
        <taxon>Paraneoptera</taxon>
        <taxon>Hemiptera</taxon>
        <taxon>Sternorrhyncha</taxon>
        <taxon>Psylloidea</taxon>
        <taxon>Psyllidae</taxon>
        <taxon>Psyllinae</taxon>
        <taxon>Cacopsylla</taxon>
    </lineage>
</organism>
<keyword evidence="1" id="KW-0812">Transmembrane</keyword>
<dbReference type="EMBL" id="HBUF01516071">
    <property type="protein sequence ID" value="CAG6747861.1"/>
    <property type="molecule type" value="Transcribed_RNA"/>
</dbReference>
<protein>
    <submittedName>
        <fullName evidence="2">Uncharacterized protein</fullName>
    </submittedName>
</protein>
<name>A0A8D8ZKY2_9HEMI</name>
<proteinExistence type="predicted"/>
<keyword evidence="1" id="KW-1133">Transmembrane helix</keyword>
<sequence>MSSVVWWTTIVPVIMRGSVVTWGRTSIHMSVRRWTTPVIDRTSVVKTKWWRSSVVYVGASLINVRRWASVIQGWWTSIVHEWRTSVVHGWRSPIVHVWRPPIVHRWWPPVVHVWRSPIFHRWWPPIVDVWRSPIVHRWWTIPIQVWLAPVHIIIIEPLSWWWIIIEVAGAC</sequence>
<reference evidence="2" key="1">
    <citation type="submission" date="2021-05" db="EMBL/GenBank/DDBJ databases">
        <authorList>
            <person name="Alioto T."/>
            <person name="Alioto T."/>
            <person name="Gomez Garrido J."/>
        </authorList>
    </citation>
    <scope>NUCLEOTIDE SEQUENCE</scope>
</reference>
<feature type="transmembrane region" description="Helical" evidence="1">
    <location>
        <begin position="6"/>
        <end position="23"/>
    </location>
</feature>
<evidence type="ECO:0000256" key="1">
    <source>
        <dbReference type="SAM" id="Phobius"/>
    </source>
</evidence>
<evidence type="ECO:0000313" key="2">
    <source>
        <dbReference type="EMBL" id="CAG6747861.1"/>
    </source>
</evidence>
<accession>A0A8D8ZKY2</accession>
<keyword evidence="1" id="KW-0472">Membrane</keyword>